<name>A0A9P7APF9_9AGAM</name>
<organism evidence="1 2">
    <name type="scientific">Suillus plorans</name>
    <dbReference type="NCBI Taxonomy" id="116603"/>
    <lineage>
        <taxon>Eukaryota</taxon>
        <taxon>Fungi</taxon>
        <taxon>Dikarya</taxon>
        <taxon>Basidiomycota</taxon>
        <taxon>Agaricomycotina</taxon>
        <taxon>Agaricomycetes</taxon>
        <taxon>Agaricomycetidae</taxon>
        <taxon>Boletales</taxon>
        <taxon>Suillineae</taxon>
        <taxon>Suillaceae</taxon>
        <taxon>Suillus</taxon>
    </lineage>
</organism>
<protein>
    <submittedName>
        <fullName evidence="1">Uncharacterized protein</fullName>
    </submittedName>
</protein>
<accession>A0A9P7APF9</accession>
<evidence type="ECO:0000313" key="1">
    <source>
        <dbReference type="EMBL" id="KAG1792930.1"/>
    </source>
</evidence>
<evidence type="ECO:0000313" key="2">
    <source>
        <dbReference type="Proteomes" id="UP000719766"/>
    </source>
</evidence>
<dbReference type="EMBL" id="JABBWE010000033">
    <property type="protein sequence ID" value="KAG1792930.1"/>
    <property type="molecule type" value="Genomic_DNA"/>
</dbReference>
<dbReference type="AlphaFoldDB" id="A0A9P7APF9"/>
<proteinExistence type="predicted"/>
<reference evidence="1" key="1">
    <citation type="journal article" date="2020" name="New Phytol.">
        <title>Comparative genomics reveals dynamic genome evolution in host specialist ectomycorrhizal fungi.</title>
        <authorList>
            <person name="Lofgren L.A."/>
            <person name="Nguyen N.H."/>
            <person name="Vilgalys R."/>
            <person name="Ruytinx J."/>
            <person name="Liao H.L."/>
            <person name="Branco S."/>
            <person name="Kuo A."/>
            <person name="LaButti K."/>
            <person name="Lipzen A."/>
            <person name="Andreopoulos W."/>
            <person name="Pangilinan J."/>
            <person name="Riley R."/>
            <person name="Hundley H."/>
            <person name="Na H."/>
            <person name="Barry K."/>
            <person name="Grigoriev I.V."/>
            <person name="Stajich J.E."/>
            <person name="Kennedy P.G."/>
        </authorList>
    </citation>
    <scope>NUCLEOTIDE SEQUENCE</scope>
    <source>
        <strain evidence="1">S12</strain>
    </source>
</reference>
<comment type="caution">
    <text evidence="1">The sequence shown here is derived from an EMBL/GenBank/DDBJ whole genome shotgun (WGS) entry which is preliminary data.</text>
</comment>
<dbReference type="Proteomes" id="UP000719766">
    <property type="component" value="Unassembled WGS sequence"/>
</dbReference>
<sequence length="184" mass="20127">MSIARASSDQNGGGGCGINGRSGWYSCWRTCICATAHLAYNKSFEGRDLHIKRTYVDLALNPGGHTAGLSHLYDITDTIGSMNIDDTEDLEANLVMELARARREKLHAEKSLADCVVHELELMASLSKFKSSLSGQKLDRADVGLGYMRIAFKTHGLSHRAHHLHGSVVEVGDHDGHEITIQLD</sequence>
<dbReference type="RefSeq" id="XP_041159467.1">
    <property type="nucleotide sequence ID" value="XM_041300214.1"/>
</dbReference>
<keyword evidence="2" id="KW-1185">Reference proteome</keyword>
<dbReference type="GeneID" id="64593978"/>
<gene>
    <name evidence="1" type="ORF">HD556DRAFT_1308963</name>
</gene>
<dbReference type="OrthoDB" id="2640494at2759"/>